<keyword evidence="9 15" id="KW-0239">DNA-directed DNA polymerase</keyword>
<dbReference type="Gene3D" id="2.170.16.10">
    <property type="entry name" value="Hedgehog/Intein (Hint) domain"/>
    <property type="match status" value="1"/>
</dbReference>
<gene>
    <name evidence="15" type="ORF">BegalDRAFT_2073</name>
</gene>
<dbReference type="GO" id="GO:0003887">
    <property type="term" value="F:DNA-directed DNA polymerase activity"/>
    <property type="evidence" value="ECO:0007669"/>
    <property type="project" value="UniProtKB-KW"/>
</dbReference>
<comment type="subcellular location">
    <subcellularLocation>
        <location evidence="1">Cytoplasm</location>
    </subcellularLocation>
</comment>
<dbReference type="NCBIfam" id="TIGR01443">
    <property type="entry name" value="intein_Cterm"/>
    <property type="match status" value="1"/>
</dbReference>
<evidence type="ECO:0000256" key="6">
    <source>
        <dbReference type="ARBA" id="ARBA00022695"/>
    </source>
</evidence>
<dbReference type="GO" id="GO:0008408">
    <property type="term" value="F:3'-5' exonuclease activity"/>
    <property type="evidence" value="ECO:0007669"/>
    <property type="project" value="InterPro"/>
</dbReference>
<dbReference type="InterPro" id="IPR011708">
    <property type="entry name" value="DNA_pol3_alpha_NTPase_dom"/>
</dbReference>
<evidence type="ECO:0000256" key="10">
    <source>
        <dbReference type="ARBA" id="ARBA00023000"/>
    </source>
</evidence>
<dbReference type="InterPro" id="IPR006142">
    <property type="entry name" value="INTEIN"/>
</dbReference>
<dbReference type="InterPro" id="IPR029460">
    <property type="entry name" value="DNAPol_HHH"/>
</dbReference>
<dbReference type="InterPro" id="IPR004805">
    <property type="entry name" value="DnaE2/DnaE/PolC"/>
</dbReference>
<evidence type="ECO:0000259" key="13">
    <source>
        <dbReference type="SMART" id="SM00306"/>
    </source>
</evidence>
<dbReference type="InterPro" id="IPR036844">
    <property type="entry name" value="Hint_dom_sf"/>
</dbReference>
<feature type="domain" description="Hint" evidence="12">
    <location>
        <begin position="962"/>
        <end position="1007"/>
    </location>
</feature>
<dbReference type="InterPro" id="IPR004365">
    <property type="entry name" value="NA-bd_OB_tRNA"/>
</dbReference>
<keyword evidence="5" id="KW-0808">Transferase</keyword>
<evidence type="ECO:0000256" key="1">
    <source>
        <dbReference type="ARBA" id="ARBA00004496"/>
    </source>
</evidence>
<dbReference type="Pfam" id="PF14579">
    <property type="entry name" value="HHH_6"/>
    <property type="match status" value="1"/>
</dbReference>
<dbReference type="NCBIfam" id="TIGR00594">
    <property type="entry name" value="polc"/>
    <property type="match status" value="1"/>
</dbReference>
<dbReference type="Gene3D" id="3.20.20.140">
    <property type="entry name" value="Metal-dependent hydrolases"/>
    <property type="match status" value="1"/>
</dbReference>
<dbReference type="GO" id="GO:0005737">
    <property type="term" value="C:cytoplasm"/>
    <property type="evidence" value="ECO:0007669"/>
    <property type="project" value="UniProtKB-SubCell"/>
</dbReference>
<dbReference type="Pfam" id="PF01336">
    <property type="entry name" value="tRNA_anti-codon"/>
    <property type="match status" value="1"/>
</dbReference>
<evidence type="ECO:0000256" key="8">
    <source>
        <dbReference type="ARBA" id="ARBA00022813"/>
    </source>
</evidence>
<reference evidence="15 16" key="1">
    <citation type="submission" date="2011-11" db="EMBL/GenBank/DDBJ databases">
        <title>Improved High-Quality Draft sequence of Beggiatoa alba B18lD.</title>
        <authorList>
            <consortium name="US DOE Joint Genome Institute"/>
            <person name="Lucas S."/>
            <person name="Han J."/>
            <person name="Lapidus A."/>
            <person name="Cheng J.-F."/>
            <person name="Goodwin L."/>
            <person name="Pitluck S."/>
            <person name="Peters L."/>
            <person name="Mikhailova N."/>
            <person name="Held B."/>
            <person name="Detter J.C."/>
            <person name="Han C."/>
            <person name="Tapia R."/>
            <person name="Land M."/>
            <person name="Hauser L."/>
            <person name="Kyrpides N."/>
            <person name="Ivanova N."/>
            <person name="Pagani I."/>
            <person name="Samuel K."/>
            <person name="Teske A."/>
            <person name="Mueller J."/>
            <person name="Woyke T."/>
        </authorList>
    </citation>
    <scope>NUCLEOTIDE SEQUENCE [LARGE SCALE GENOMIC DNA]</scope>
    <source>
        <strain evidence="15 16">B18LD</strain>
    </source>
</reference>
<dbReference type="InterPro" id="IPR040982">
    <property type="entry name" value="DNA_pol3_finger"/>
</dbReference>
<keyword evidence="10" id="KW-0651">Protein splicing</keyword>
<dbReference type="HOGENOM" id="CLU_001600_0_0_6"/>
<evidence type="ECO:0000256" key="2">
    <source>
        <dbReference type="ARBA" id="ARBA00012417"/>
    </source>
</evidence>
<evidence type="ECO:0000256" key="9">
    <source>
        <dbReference type="ARBA" id="ARBA00022932"/>
    </source>
</evidence>
<name>I3CH45_9GAMM</name>
<keyword evidence="6" id="KW-0548">Nucleotidyltransferase</keyword>
<dbReference type="InterPro" id="IPR016195">
    <property type="entry name" value="Pol/histidinol_Pase-like"/>
</dbReference>
<proteinExistence type="predicted"/>
<dbReference type="InterPro" id="IPR003141">
    <property type="entry name" value="Pol/His_phosphatase_N"/>
</dbReference>
<keyword evidence="7" id="KW-0235">DNA replication</keyword>
<dbReference type="EMBL" id="JH600070">
    <property type="protein sequence ID" value="EIJ42938.1"/>
    <property type="molecule type" value="Genomic_DNA"/>
</dbReference>
<comment type="catalytic activity">
    <reaction evidence="11">
        <text>DNA(n) + a 2'-deoxyribonucleoside 5'-triphosphate = DNA(n+1) + diphosphate</text>
        <dbReference type="Rhea" id="RHEA:22508"/>
        <dbReference type="Rhea" id="RHEA-COMP:17339"/>
        <dbReference type="Rhea" id="RHEA-COMP:17340"/>
        <dbReference type="ChEBI" id="CHEBI:33019"/>
        <dbReference type="ChEBI" id="CHEBI:61560"/>
        <dbReference type="ChEBI" id="CHEBI:173112"/>
        <dbReference type="EC" id="2.7.7.7"/>
    </reaction>
</comment>
<dbReference type="PROSITE" id="PS50818">
    <property type="entry name" value="INTEIN_C_TER"/>
    <property type="match status" value="1"/>
</dbReference>
<evidence type="ECO:0000256" key="5">
    <source>
        <dbReference type="ARBA" id="ARBA00022679"/>
    </source>
</evidence>
<dbReference type="InterPro" id="IPR049821">
    <property type="entry name" value="PolIIIA_DnaE1_PHP"/>
</dbReference>
<dbReference type="Gene3D" id="1.10.10.1600">
    <property type="entry name" value="Bacterial DNA polymerase III alpha subunit, thumb domain"/>
    <property type="match status" value="1"/>
</dbReference>
<dbReference type="InterPro" id="IPR048472">
    <property type="entry name" value="DNA_pol_IIIA_C"/>
</dbReference>
<dbReference type="Pfam" id="PF07733">
    <property type="entry name" value="DNA_pol3_alpha"/>
    <property type="match status" value="1"/>
</dbReference>
<dbReference type="SUPFAM" id="SSF160975">
    <property type="entry name" value="AF1531-like"/>
    <property type="match status" value="1"/>
</dbReference>
<dbReference type="SMART" id="SM00306">
    <property type="entry name" value="HintN"/>
    <property type="match status" value="1"/>
</dbReference>
<dbReference type="NCBIfam" id="NF004226">
    <property type="entry name" value="PRK05673.1"/>
    <property type="match status" value="1"/>
</dbReference>
<keyword evidence="4" id="KW-0963">Cytoplasm</keyword>
<dbReference type="FunFam" id="1.10.10.1600:FF:000001">
    <property type="entry name" value="DNA polymerase III subunit alpha"/>
    <property type="match status" value="1"/>
</dbReference>
<dbReference type="InterPro" id="IPR004013">
    <property type="entry name" value="PHP_dom"/>
</dbReference>
<dbReference type="CDD" id="cd07433">
    <property type="entry name" value="PHP_PolIIIA_DnaE1"/>
    <property type="match status" value="1"/>
</dbReference>
<dbReference type="PROSITE" id="PS50817">
    <property type="entry name" value="INTEIN_N_TER"/>
    <property type="match status" value="1"/>
</dbReference>
<feature type="domain" description="Polymerase/histidinol phosphatase N-terminal" evidence="14">
    <location>
        <begin position="5"/>
        <end position="72"/>
    </location>
</feature>
<keyword evidence="16" id="KW-1185">Reference proteome</keyword>
<evidence type="ECO:0000256" key="3">
    <source>
        <dbReference type="ARBA" id="ARBA00019114"/>
    </source>
</evidence>
<dbReference type="Gene3D" id="1.10.150.870">
    <property type="match status" value="1"/>
</dbReference>
<accession>I3CH45</accession>
<dbReference type="SUPFAM" id="SSF51294">
    <property type="entry name" value="Hedgehog/intein (Hint) domain"/>
    <property type="match status" value="1"/>
</dbReference>
<evidence type="ECO:0000256" key="4">
    <source>
        <dbReference type="ARBA" id="ARBA00022490"/>
    </source>
</evidence>
<dbReference type="STRING" id="395493.BegalDRAFT_2073"/>
<dbReference type="Pfam" id="PF14890">
    <property type="entry name" value="Intein_splicing"/>
    <property type="match status" value="1"/>
</dbReference>
<feature type="domain" description="Hint" evidence="13">
    <location>
        <begin position="752"/>
        <end position="849"/>
    </location>
</feature>
<dbReference type="Pfam" id="PF20914">
    <property type="entry name" value="DNA_pol_IIIA_C"/>
    <property type="match status" value="1"/>
</dbReference>
<dbReference type="PRINTS" id="PR00379">
    <property type="entry name" value="INTEIN"/>
</dbReference>
<dbReference type="NCBIfam" id="TIGR01445">
    <property type="entry name" value="intein_Nterm"/>
    <property type="match status" value="1"/>
</dbReference>
<evidence type="ECO:0000313" key="16">
    <source>
        <dbReference type="Proteomes" id="UP000005744"/>
    </source>
</evidence>
<dbReference type="SMART" id="SM00305">
    <property type="entry name" value="HintC"/>
    <property type="match status" value="1"/>
</dbReference>
<dbReference type="EC" id="2.7.7.7" evidence="2"/>
<dbReference type="Pfam" id="PF02811">
    <property type="entry name" value="PHP"/>
    <property type="match status" value="1"/>
</dbReference>
<evidence type="ECO:0000259" key="14">
    <source>
        <dbReference type="SMART" id="SM00481"/>
    </source>
</evidence>
<dbReference type="SUPFAM" id="SSF89550">
    <property type="entry name" value="PHP domain-like"/>
    <property type="match status" value="1"/>
</dbReference>
<dbReference type="CDD" id="cd00081">
    <property type="entry name" value="Hint"/>
    <property type="match status" value="1"/>
</dbReference>
<dbReference type="PANTHER" id="PTHR32294:SF0">
    <property type="entry name" value="DNA POLYMERASE III SUBUNIT ALPHA"/>
    <property type="match status" value="1"/>
</dbReference>
<dbReference type="Proteomes" id="UP000005744">
    <property type="component" value="Unassembled WGS sequence"/>
</dbReference>
<dbReference type="Pfam" id="PF17657">
    <property type="entry name" value="DNA_pol3_finger"/>
    <property type="match status" value="1"/>
</dbReference>
<evidence type="ECO:0000256" key="7">
    <source>
        <dbReference type="ARBA" id="ARBA00022705"/>
    </source>
</evidence>
<dbReference type="GO" id="GO:0006260">
    <property type="term" value="P:DNA replication"/>
    <property type="evidence" value="ECO:0007669"/>
    <property type="project" value="UniProtKB-KW"/>
</dbReference>
<dbReference type="InterPro" id="IPR003586">
    <property type="entry name" value="Hint_dom_C"/>
</dbReference>
<dbReference type="SMART" id="SM00481">
    <property type="entry name" value="POLIIIAc"/>
    <property type="match status" value="1"/>
</dbReference>
<evidence type="ECO:0000256" key="11">
    <source>
        <dbReference type="ARBA" id="ARBA00049244"/>
    </source>
</evidence>
<organism evidence="15 16">
    <name type="scientific">Beggiatoa alba B18LD</name>
    <dbReference type="NCBI Taxonomy" id="395493"/>
    <lineage>
        <taxon>Bacteria</taxon>
        <taxon>Pseudomonadati</taxon>
        <taxon>Pseudomonadota</taxon>
        <taxon>Gammaproteobacteria</taxon>
        <taxon>Thiotrichales</taxon>
        <taxon>Thiotrichaceae</taxon>
        <taxon>Beggiatoa</taxon>
    </lineage>
</organism>
<dbReference type="PANTHER" id="PTHR32294">
    <property type="entry name" value="DNA POLYMERASE III SUBUNIT ALPHA"/>
    <property type="match status" value="1"/>
</dbReference>
<dbReference type="GO" id="GO:0003676">
    <property type="term" value="F:nucleic acid binding"/>
    <property type="evidence" value="ECO:0007669"/>
    <property type="project" value="InterPro"/>
</dbReference>
<evidence type="ECO:0000259" key="12">
    <source>
        <dbReference type="SMART" id="SM00305"/>
    </source>
</evidence>
<dbReference type="RefSeq" id="WP_002686192.1">
    <property type="nucleotide sequence ID" value="NZ_JH600070.1"/>
</dbReference>
<dbReference type="CDD" id="cd04485">
    <property type="entry name" value="DnaE_OBF"/>
    <property type="match status" value="1"/>
</dbReference>
<dbReference type="InterPro" id="IPR041931">
    <property type="entry name" value="DNA_pol3_alpha_thumb_dom"/>
</dbReference>
<dbReference type="eggNOG" id="COG0587">
    <property type="taxonomic scope" value="Bacteria"/>
</dbReference>
<dbReference type="InterPro" id="IPR006141">
    <property type="entry name" value="Intein_N"/>
</dbReference>
<dbReference type="InterPro" id="IPR003587">
    <property type="entry name" value="Hint_dom_N"/>
</dbReference>
<dbReference type="InterPro" id="IPR030934">
    <property type="entry name" value="Intein_C"/>
</dbReference>
<keyword evidence="8" id="KW-0068">Autocatalytic cleavage</keyword>
<dbReference type="GO" id="GO:0016539">
    <property type="term" value="P:intein-mediated protein splicing"/>
    <property type="evidence" value="ECO:0007669"/>
    <property type="project" value="InterPro"/>
</dbReference>
<evidence type="ECO:0000313" key="15">
    <source>
        <dbReference type="EMBL" id="EIJ42938.1"/>
    </source>
</evidence>
<sequence>MSCFIHLRCHTEYSLVDSLIRLKGLVKAVDKAGMPAVAVTDLNNLFGLVKFFKTAQSAGIKPIVGVDAFIQHPQGETSRILLLCQNKQGYQNLTRLVSDAYLKGQQKGVPYIHWEWLAHATEGLIALSGGLQGNIGQALIAGNQNAARQHLQAWQALFPNRFYIELMRTGRTNEENYLHAAVDLALTTQTPVVATNDVCFLARDDFDAHEIRVCIHEGRTITDPNRPRHYSPEQYLRTPEEMQELFADIPEAIENTWHIAQRCNIELSLGKPCLPIFPIPEGKHMDEYFREQASRGLEERLLSQFDKNSPEFAQQRQPYDERLQIELEVIIKMGFPGYFLIVADFIQWAKDNNIPVGPGRGSGAGSLVAYALKITDLDPLPYDLLFERFLNPERVSMPDFDIDFCMEGRDTVIRYVADKYGHDKVSQIITYGTMAAKAVVRDVGRVLDHPYGFVDKIAKLIPFEIGITLEKALEVEETLRSRYEQEEDVRELIDMARKLEGLTRNVGKHAGGVVIAPSVLTDFSPLYCEEKEGGLVTQFDKGDVEEAGLVKFDFLGLRTLTIIKWALEIINTYAETPLDIMRIPLDDATTYDLLKKANTTAVFQLESRGMKELIKRLQPDCFEDIVALVALFRPGPLQSGMVDDFINRKHGREKIEYLHPELSDNVGLAAILKPTYGVIVYQEQVMQIAQVLSGYTLGGADLLRRAMGKKKPEEMAKQRAGFIDGAVENQVKADTAGYVFDLVEKFAGYGFNKCLVGETLIADPATGELHPIAQLYQTGLSHVLSLQANQTIADSRVAHVMENGIKPVFTLSTKAGKRITATANHPFLTHQGWQALEKLQLGQLIATPAYLPIAGQENADETRIKHWLAATSDAFPTPIFRLNKTHLAQFLRQYCTLFALNQLEFNLISETIARQLQHLLLRFAIPTQLITRETEFCLKLQGLESINALIEQLSTNSLPLSNYHLDWDEIISIQPAGEAMTYDLEVDNTHNFIANDIIVHNSHSAAYALVSYQTAWLKAHHPAAFMAAVLSSDMDNTDKVVMLIDECREMGLKVLPPHVNESEYKFTVTDDQNRAIRYGLGAIKGVGEAALEGIIQERQQGKFKDLFEFCRRIDLRKANRRVLEALTRSGALDKLAPNRAVMLASLDTAIKLAEKHVANSSVGQVDIFGMGGSTVATADEPEAPPFVDVPDWSDSERLEGEKDSLGLYLSGHPINQYIDELSKLIPTRLSAIRPTDKYQTTKVAGLIIGVRTINSRRGRMASLTLDDNTARLDVLVYSEVYNAVKDKLAKDSLLIAEGEIRDDDFTGGYSMTANSVQTLAEARETSARSLNMYIYPEQAKNAGLVQQLIEILNPHRQGQIPIWIEYMRHDAKVDIQLGQAWRIKPNDALITQLKTLLGEKNIRIIY</sequence>
<protein>
    <recommendedName>
        <fullName evidence="3">DNA polymerase III subunit alpha</fullName>
        <ecNumber evidence="2">2.7.7.7</ecNumber>
    </recommendedName>
</protein>